<organism evidence="2 3">
    <name type="scientific">Pedobacter fastidiosus</name>
    <dbReference type="NCBI Taxonomy" id="2765361"/>
    <lineage>
        <taxon>Bacteria</taxon>
        <taxon>Pseudomonadati</taxon>
        <taxon>Bacteroidota</taxon>
        <taxon>Sphingobacteriia</taxon>
        <taxon>Sphingobacteriales</taxon>
        <taxon>Sphingobacteriaceae</taxon>
        <taxon>Pedobacter</taxon>
    </lineage>
</organism>
<dbReference type="InterPro" id="IPR029063">
    <property type="entry name" value="SAM-dependent_MTases_sf"/>
</dbReference>
<dbReference type="Proteomes" id="UP000652755">
    <property type="component" value="Unassembled WGS sequence"/>
</dbReference>
<dbReference type="Gene3D" id="3.40.50.150">
    <property type="entry name" value="Vaccinia Virus protein VP39"/>
    <property type="match status" value="1"/>
</dbReference>
<proteinExistence type="predicted"/>
<reference evidence="2 3" key="1">
    <citation type="submission" date="2020-08" db="EMBL/GenBank/DDBJ databases">
        <authorList>
            <person name="Sun Q."/>
            <person name="Inoue M."/>
        </authorList>
    </citation>
    <scope>NUCLEOTIDE SEQUENCE [LARGE SCALE GENOMIC DNA]</scope>
    <source>
        <strain evidence="2 3">CCM 8938</strain>
    </source>
</reference>
<dbReference type="InterPro" id="IPR025714">
    <property type="entry name" value="Methyltranfer_dom"/>
</dbReference>
<name>A0ABR7KUN7_9SPHI</name>
<keyword evidence="2" id="KW-0489">Methyltransferase</keyword>
<protein>
    <submittedName>
        <fullName evidence="2">SAM-dependent methyltransferase</fullName>
    </submittedName>
</protein>
<keyword evidence="3" id="KW-1185">Reference proteome</keyword>
<dbReference type="GO" id="GO:0032259">
    <property type="term" value="P:methylation"/>
    <property type="evidence" value="ECO:0007669"/>
    <property type="project" value="UniProtKB-KW"/>
</dbReference>
<sequence>MVFSAQTEQFISALEASLALQNFVKISLGNYKGAEEALKQILVRRVLIKREDKLAFTFRYKTRDLVKNFDLSEGVNLISEYLNTGFKIGTLFTTEKDLIFEELNNGKIVIREINASIKEAPSASHDKEKSRLITADSKSYLTELKITDADGKVFKNAQDKFRQINHYIEILSSLVKELPDGTIKKVADMGSGKGYLTFALYDYLHSVLKLDTEVVGVEYRQDMVDLCNAVADKSSFGKLNFVQGTIEDYDAKDVNLLIALHACDTATDDAIFKGIKANAELIVVAPCCHKQIRREIEQNKVKNDVSFLTKYGIFLERQAEMVTDGIRALILEYFGYKTKVFEFISDAHTPKNVLVVGVKKAGSLKAKDQSEERAKILQKIKETKAYFGIGYHHLERLLNL</sequence>
<keyword evidence="2" id="KW-0808">Transferase</keyword>
<dbReference type="EMBL" id="JACRYL010000012">
    <property type="protein sequence ID" value="MBC6111639.1"/>
    <property type="molecule type" value="Genomic_DNA"/>
</dbReference>
<dbReference type="CDD" id="cd02440">
    <property type="entry name" value="AdoMet_MTases"/>
    <property type="match status" value="1"/>
</dbReference>
<dbReference type="PANTHER" id="PTHR13369">
    <property type="match status" value="1"/>
</dbReference>
<gene>
    <name evidence="2" type="ORF">H7U22_14540</name>
</gene>
<dbReference type="Pfam" id="PF13679">
    <property type="entry name" value="Methyltransf_32"/>
    <property type="match status" value="1"/>
</dbReference>
<evidence type="ECO:0000313" key="2">
    <source>
        <dbReference type="EMBL" id="MBC6111639.1"/>
    </source>
</evidence>
<comment type="caution">
    <text evidence="2">The sequence shown here is derived from an EMBL/GenBank/DDBJ whole genome shotgun (WGS) entry which is preliminary data.</text>
</comment>
<dbReference type="GO" id="GO:0008168">
    <property type="term" value="F:methyltransferase activity"/>
    <property type="evidence" value="ECO:0007669"/>
    <property type="project" value="UniProtKB-KW"/>
</dbReference>
<dbReference type="PANTHER" id="PTHR13369:SF3">
    <property type="entry name" value="METHYLTRANSFERASE DOMAIN-CONTAINING PROTEIN"/>
    <property type="match status" value="1"/>
</dbReference>
<dbReference type="RefSeq" id="WP_187072086.1">
    <property type="nucleotide sequence ID" value="NZ_JACRYL010000012.1"/>
</dbReference>
<dbReference type="SUPFAM" id="SSF53335">
    <property type="entry name" value="S-adenosyl-L-methionine-dependent methyltransferases"/>
    <property type="match status" value="1"/>
</dbReference>
<accession>A0ABR7KUN7</accession>
<evidence type="ECO:0000259" key="1">
    <source>
        <dbReference type="Pfam" id="PF13679"/>
    </source>
</evidence>
<feature type="domain" description="Methyltransferase" evidence="1">
    <location>
        <begin position="159"/>
        <end position="294"/>
    </location>
</feature>
<evidence type="ECO:0000313" key="3">
    <source>
        <dbReference type="Proteomes" id="UP000652755"/>
    </source>
</evidence>